<evidence type="ECO:0000256" key="2">
    <source>
        <dbReference type="ARBA" id="ARBA00023157"/>
    </source>
</evidence>
<feature type="domain" description="LamG-like jellyroll fold" evidence="3">
    <location>
        <begin position="367"/>
        <end position="514"/>
    </location>
</feature>
<dbReference type="SMART" id="SM00560">
    <property type="entry name" value="LamGL"/>
    <property type="match status" value="1"/>
</dbReference>
<evidence type="ECO:0000256" key="1">
    <source>
        <dbReference type="ARBA" id="ARBA00022729"/>
    </source>
</evidence>
<accession>A0A934R6S8</accession>
<evidence type="ECO:0000313" key="4">
    <source>
        <dbReference type="EMBL" id="MBK1817018.1"/>
    </source>
</evidence>
<gene>
    <name evidence="4" type="ORF">JIN84_15445</name>
</gene>
<evidence type="ECO:0000259" key="3">
    <source>
        <dbReference type="SMART" id="SM00560"/>
    </source>
</evidence>
<dbReference type="Pfam" id="PF13385">
    <property type="entry name" value="Laminin_G_3"/>
    <property type="match status" value="1"/>
</dbReference>
<dbReference type="PANTHER" id="PTHR30273">
    <property type="entry name" value="PERIPLASMIC SIGNAL SENSOR AND SIGMA FACTOR ACTIVATOR FECR-RELATED"/>
    <property type="match status" value="1"/>
</dbReference>
<dbReference type="Proteomes" id="UP000600139">
    <property type="component" value="Unassembled WGS sequence"/>
</dbReference>
<reference evidence="4" key="1">
    <citation type="submission" date="2021-01" db="EMBL/GenBank/DDBJ databases">
        <title>Modified the classification status of verrucomicrobia.</title>
        <authorList>
            <person name="Feng X."/>
        </authorList>
    </citation>
    <scope>NUCLEOTIDE SEQUENCE</scope>
    <source>
        <strain evidence="4">JCM 18052</strain>
    </source>
</reference>
<protein>
    <recommendedName>
        <fullName evidence="3">LamG-like jellyroll fold domain-containing protein</fullName>
    </recommendedName>
</protein>
<dbReference type="InterPro" id="IPR012373">
    <property type="entry name" value="Ferrdict_sens_TM"/>
</dbReference>
<dbReference type="EMBL" id="JAENIK010000011">
    <property type="protein sequence ID" value="MBK1817018.1"/>
    <property type="molecule type" value="Genomic_DNA"/>
</dbReference>
<dbReference type="Gene3D" id="2.60.120.200">
    <property type="match status" value="1"/>
</dbReference>
<sequence length="520" mass="57306">MFDGDRLERLISAHFDGVLTAEERAELESMLLSSSKARRIFLDHADFHGLLRDQAMQAGGVRWLEKKAEPRRTPSLFRNPAWLAAGLAACVAVGWWFLPKPATPPETARITHPADDGVALLSMAVDVEWNGRSFSQGEALPKGLLSISKGTLRLDFYSGVRVVLEGPARLELLTADLARLDEGKLTAKVPPPAQGFTVLNGNLRVVDRGTQFGMSVNGTENCTVHVFDGEVELQGEVPEATARNLFEGEAVLINAGKSTPISADRRSFADPAGILQAASRESDARMEKWREQSEVLRKASGLLAYFDFEELDLPTMTLPNRASGASADSNGSVIGCEPLSGRWDRKAALGFAKTSDRVRFRVHGASPSLTLMAWVRVDSLPLDHNALLSMAPGEVGEVHWKLDRSGRMLVGLRADDRQEYQSWERLESPQVVTPNDFGRWMHLATVIDSEHAEMRHYVNGRQVADGPLGRRTPVKLGTANLGNIDSTWWNTQPVRNFNGRMDEFALFTRALSSEEIAAMR</sequence>
<dbReference type="Gene3D" id="2.60.120.1440">
    <property type="match status" value="1"/>
</dbReference>
<comment type="caution">
    <text evidence="4">The sequence shown here is derived from an EMBL/GenBank/DDBJ whole genome shotgun (WGS) entry which is preliminary data.</text>
</comment>
<proteinExistence type="predicted"/>
<keyword evidence="2" id="KW-1015">Disulfide bond</keyword>
<dbReference type="PANTHER" id="PTHR30273:SF2">
    <property type="entry name" value="PROTEIN FECR"/>
    <property type="match status" value="1"/>
</dbReference>
<name>A0A934R6S8_9BACT</name>
<dbReference type="InterPro" id="IPR006558">
    <property type="entry name" value="LamG-like"/>
</dbReference>
<dbReference type="SUPFAM" id="SSF49899">
    <property type="entry name" value="Concanavalin A-like lectins/glucanases"/>
    <property type="match status" value="1"/>
</dbReference>
<keyword evidence="5" id="KW-1185">Reference proteome</keyword>
<dbReference type="InterPro" id="IPR013320">
    <property type="entry name" value="ConA-like_dom_sf"/>
</dbReference>
<keyword evidence="1" id="KW-0732">Signal</keyword>
<organism evidence="4 5">
    <name type="scientific">Luteolibacter yonseiensis</name>
    <dbReference type="NCBI Taxonomy" id="1144680"/>
    <lineage>
        <taxon>Bacteria</taxon>
        <taxon>Pseudomonadati</taxon>
        <taxon>Verrucomicrobiota</taxon>
        <taxon>Verrucomicrobiia</taxon>
        <taxon>Verrucomicrobiales</taxon>
        <taxon>Verrucomicrobiaceae</taxon>
        <taxon>Luteolibacter</taxon>
    </lineage>
</organism>
<dbReference type="RefSeq" id="WP_200351940.1">
    <property type="nucleotide sequence ID" value="NZ_BAABHZ010000006.1"/>
</dbReference>
<dbReference type="AlphaFoldDB" id="A0A934R6S8"/>
<dbReference type="GO" id="GO:0016989">
    <property type="term" value="F:sigma factor antagonist activity"/>
    <property type="evidence" value="ECO:0007669"/>
    <property type="project" value="TreeGrafter"/>
</dbReference>
<evidence type="ECO:0000313" key="5">
    <source>
        <dbReference type="Proteomes" id="UP000600139"/>
    </source>
</evidence>